<dbReference type="GO" id="GO:0006006">
    <property type="term" value="P:glucose metabolic process"/>
    <property type="evidence" value="ECO:0007669"/>
    <property type="project" value="UniProtKB-KW"/>
</dbReference>
<accession>E6X9A9</accession>
<sequence length="376" mass="41431">MKYYTIFLVLIMLASCKPEPKNVEEASDNNNEVPVTSFYVGTYTNKESKGIYSYSLTTEGKMNKIGLAAEATNPSYLALSPNKKYLLAVNEENQDNNGFVSAYEIKNDSLLFKNKVLSGGAHPCHISINKDNYLVVSNYTGGSVGLLQLNLEGYVSDVLDLQQHTGKGTTKRQEAPHAHSSWFDNDTFISADLGTNELWFSKIDTLNNKLEAIKPYKLAMEEGAGPRHLTVHPSKNYSYVFNELDNTITSLLKSGNGTYEKVQTISTIPEGFTGATKGADIHISDDGKFVYASNRGHDSIAIFSVNESDGRLNLVGYESCHGENPRNFSLSPDNNFLIVANQDTNNLVSFKRNSQTGLLTFVAEIEAPTPVCILFN</sequence>
<dbReference type="InterPro" id="IPR050282">
    <property type="entry name" value="Cycloisomerase_2"/>
</dbReference>
<dbReference type="EC" id="3.1.1.31" evidence="3"/>
<dbReference type="PANTHER" id="PTHR30344">
    <property type="entry name" value="6-PHOSPHOGLUCONOLACTONASE-RELATED"/>
    <property type="match status" value="1"/>
</dbReference>
<evidence type="ECO:0000313" key="3">
    <source>
        <dbReference type="EMBL" id="ADV47648.1"/>
    </source>
</evidence>
<dbReference type="KEGG" id="cao:Celal_0303"/>
<dbReference type="HOGENOM" id="CLU_038716_3_0_10"/>
<dbReference type="Pfam" id="PF10282">
    <property type="entry name" value="Lactonase"/>
    <property type="match status" value="1"/>
</dbReference>
<dbReference type="PROSITE" id="PS51257">
    <property type="entry name" value="PROKAR_LIPOPROTEIN"/>
    <property type="match status" value="1"/>
</dbReference>
<dbReference type="InterPro" id="IPR011048">
    <property type="entry name" value="Haem_d1_sf"/>
</dbReference>
<dbReference type="InterPro" id="IPR015943">
    <property type="entry name" value="WD40/YVTN_repeat-like_dom_sf"/>
</dbReference>
<keyword evidence="4" id="KW-1185">Reference proteome</keyword>
<dbReference type="OrthoDB" id="9790815at2"/>
<proteinExistence type="inferred from homology"/>
<organism evidence="3 4">
    <name type="scientific">Cellulophaga algicola (strain DSM 14237 / IC166 / ACAM 630)</name>
    <dbReference type="NCBI Taxonomy" id="688270"/>
    <lineage>
        <taxon>Bacteria</taxon>
        <taxon>Pseudomonadati</taxon>
        <taxon>Bacteroidota</taxon>
        <taxon>Flavobacteriia</taxon>
        <taxon>Flavobacteriales</taxon>
        <taxon>Flavobacteriaceae</taxon>
        <taxon>Cellulophaga</taxon>
    </lineage>
</organism>
<dbReference type="GO" id="GO:0005829">
    <property type="term" value="C:cytosol"/>
    <property type="evidence" value="ECO:0007669"/>
    <property type="project" value="TreeGrafter"/>
</dbReference>
<evidence type="ECO:0000313" key="4">
    <source>
        <dbReference type="Proteomes" id="UP000008634"/>
    </source>
</evidence>
<keyword evidence="2" id="KW-0313">Glucose metabolism</keyword>
<dbReference type="eggNOG" id="COG2706">
    <property type="taxonomic scope" value="Bacteria"/>
</dbReference>
<evidence type="ECO:0000256" key="1">
    <source>
        <dbReference type="ARBA" id="ARBA00005564"/>
    </source>
</evidence>
<dbReference type="RefSeq" id="WP_013549143.1">
    <property type="nucleotide sequence ID" value="NC_014934.1"/>
</dbReference>
<dbReference type="STRING" id="688270.Celal_0303"/>
<dbReference type="GO" id="GO:0017057">
    <property type="term" value="F:6-phosphogluconolactonase activity"/>
    <property type="evidence" value="ECO:0007669"/>
    <property type="project" value="UniProtKB-EC"/>
</dbReference>
<comment type="similarity">
    <text evidence="1">Belongs to the cycloisomerase 2 family.</text>
</comment>
<name>E6X9A9_CELAD</name>
<dbReference type="PANTHER" id="PTHR30344:SF1">
    <property type="entry name" value="6-PHOSPHOGLUCONOLACTONASE"/>
    <property type="match status" value="1"/>
</dbReference>
<dbReference type="AlphaFoldDB" id="E6X9A9"/>
<dbReference type="SUPFAM" id="SSF51004">
    <property type="entry name" value="C-terminal (heme d1) domain of cytochrome cd1-nitrite reductase"/>
    <property type="match status" value="1"/>
</dbReference>
<dbReference type="EMBL" id="CP002453">
    <property type="protein sequence ID" value="ADV47648.1"/>
    <property type="molecule type" value="Genomic_DNA"/>
</dbReference>
<dbReference type="Proteomes" id="UP000008634">
    <property type="component" value="Chromosome"/>
</dbReference>
<keyword evidence="3" id="KW-0378">Hydrolase</keyword>
<dbReference type="Gene3D" id="2.130.10.10">
    <property type="entry name" value="YVTN repeat-like/Quinoprotein amine dehydrogenase"/>
    <property type="match status" value="1"/>
</dbReference>
<reference evidence="3 4" key="1">
    <citation type="journal article" date="2010" name="Stand. Genomic Sci.">
        <title>Complete genome sequence of Cellulophaga algicola type strain (IC166).</title>
        <authorList>
            <person name="Abt B."/>
            <person name="Lu M."/>
            <person name="Misra M."/>
            <person name="Han C."/>
            <person name="Nolan M."/>
            <person name="Lucas S."/>
            <person name="Hammon N."/>
            <person name="Deshpande S."/>
            <person name="Cheng J.F."/>
            <person name="Tapia R."/>
            <person name="Goodwin L."/>
            <person name="Pitluck S."/>
            <person name="Liolios K."/>
            <person name="Pagani I."/>
            <person name="Ivanova N."/>
            <person name="Mavromatis K."/>
            <person name="Ovchinikova G."/>
            <person name="Pati A."/>
            <person name="Chen A."/>
            <person name="Palaniappan K."/>
            <person name="Land M."/>
            <person name="Hauser L."/>
            <person name="Chang Y.J."/>
            <person name="Jeffries C.D."/>
            <person name="Detter J.C."/>
            <person name="Brambilla E."/>
            <person name="Rohde M."/>
            <person name="Tindall B.J."/>
            <person name="Goker M."/>
            <person name="Woyke T."/>
            <person name="Bristow J."/>
            <person name="Eisen J.A."/>
            <person name="Markowitz V."/>
            <person name="Hugenholtz P."/>
            <person name="Kyrpides N.C."/>
            <person name="Klenk H.P."/>
            <person name="Lapidus A."/>
        </authorList>
    </citation>
    <scope>NUCLEOTIDE SEQUENCE [LARGE SCALE GENOMIC DNA]</scope>
    <source>
        <strain evidence="4">DSM 14237 / IC166 / ACAM 630</strain>
    </source>
</reference>
<dbReference type="InterPro" id="IPR019405">
    <property type="entry name" value="Lactonase_7-beta_prop"/>
</dbReference>
<gene>
    <name evidence="3" type="ordered locus">Celal_0303</name>
</gene>
<evidence type="ECO:0000256" key="2">
    <source>
        <dbReference type="ARBA" id="ARBA00022526"/>
    </source>
</evidence>
<protein>
    <submittedName>
        <fullName evidence="3">6-phosphogluconolactonase</fullName>
        <ecNumber evidence="3">3.1.1.31</ecNumber>
    </submittedName>
</protein>
<keyword evidence="2" id="KW-0119">Carbohydrate metabolism</keyword>